<dbReference type="Proteomes" id="UP001189624">
    <property type="component" value="Chromosome 8"/>
</dbReference>
<evidence type="ECO:0000313" key="3">
    <source>
        <dbReference type="Proteomes" id="UP001189624"/>
    </source>
</evidence>
<dbReference type="GO" id="GO:0012505">
    <property type="term" value="C:endomembrane system"/>
    <property type="evidence" value="ECO:0007669"/>
    <property type="project" value="TreeGrafter"/>
</dbReference>
<dbReference type="AlphaFoldDB" id="A0AA86VKZ3"/>
<protein>
    <submittedName>
        <fullName evidence="2">Uncharacterized protein</fullName>
    </submittedName>
</protein>
<keyword evidence="3" id="KW-1185">Reference proteome</keyword>
<evidence type="ECO:0000313" key="2">
    <source>
        <dbReference type="EMBL" id="CAJ1972097.1"/>
    </source>
</evidence>
<reference evidence="2" key="1">
    <citation type="submission" date="2023-10" db="EMBL/GenBank/DDBJ databases">
        <authorList>
            <person name="Domelevo Entfellner J.-B."/>
        </authorList>
    </citation>
    <scope>NUCLEOTIDE SEQUENCE</scope>
</reference>
<dbReference type="PANTHER" id="PTHR36362:SF3">
    <property type="entry name" value="PROTEIN HOOK HOMOLOG 3-LIKE"/>
    <property type="match status" value="1"/>
</dbReference>
<dbReference type="EMBL" id="OY731405">
    <property type="protein sequence ID" value="CAJ1972097.1"/>
    <property type="molecule type" value="Genomic_DNA"/>
</dbReference>
<name>A0AA86VKZ3_9FABA</name>
<gene>
    <name evidence="2" type="ORF">AYBTSS11_LOCUS24111</name>
</gene>
<dbReference type="Gramene" id="rna-AYBTSS11_LOCUS24111">
    <property type="protein sequence ID" value="CAJ1972097.1"/>
    <property type="gene ID" value="gene-AYBTSS11_LOCUS24111"/>
</dbReference>
<dbReference type="PANTHER" id="PTHR36362">
    <property type="entry name" value="DNA-DIRECTED RNA POLYMERASE SUBUNIT BETA"/>
    <property type="match status" value="1"/>
</dbReference>
<accession>A0AA86VKZ3</accession>
<feature type="coiled-coil region" evidence="1">
    <location>
        <begin position="1"/>
        <end position="49"/>
    </location>
</feature>
<proteinExistence type="predicted"/>
<keyword evidence="1" id="KW-0175">Coiled coil</keyword>
<evidence type="ECO:0000256" key="1">
    <source>
        <dbReference type="SAM" id="Coils"/>
    </source>
</evidence>
<organism evidence="2 3">
    <name type="scientific">Sphenostylis stenocarpa</name>
    <dbReference type="NCBI Taxonomy" id="92480"/>
    <lineage>
        <taxon>Eukaryota</taxon>
        <taxon>Viridiplantae</taxon>
        <taxon>Streptophyta</taxon>
        <taxon>Embryophyta</taxon>
        <taxon>Tracheophyta</taxon>
        <taxon>Spermatophyta</taxon>
        <taxon>Magnoliopsida</taxon>
        <taxon>eudicotyledons</taxon>
        <taxon>Gunneridae</taxon>
        <taxon>Pentapetalae</taxon>
        <taxon>rosids</taxon>
        <taxon>fabids</taxon>
        <taxon>Fabales</taxon>
        <taxon>Fabaceae</taxon>
        <taxon>Papilionoideae</taxon>
        <taxon>50 kb inversion clade</taxon>
        <taxon>NPAAA clade</taxon>
        <taxon>indigoferoid/millettioid clade</taxon>
        <taxon>Phaseoleae</taxon>
        <taxon>Sphenostylis</taxon>
    </lineage>
</organism>
<sequence length="88" mass="10037">LSKAKVQVEELSQKLSCMEVKRHADGVTMAKLRMRLRGTQAKLDAFRRRYKVAIDESIVANKQYKEQLASKVEQVFNLMKQLAAAKGQ</sequence>
<feature type="non-terminal residue" evidence="2">
    <location>
        <position position="1"/>
    </location>
</feature>